<dbReference type="InterPro" id="IPR005790">
    <property type="entry name" value="DNA_polIII_delta"/>
</dbReference>
<dbReference type="PANTHER" id="PTHR34388">
    <property type="entry name" value="DNA POLYMERASE III SUBUNIT DELTA"/>
    <property type="match status" value="1"/>
</dbReference>
<dbReference type="Gene3D" id="3.40.50.300">
    <property type="entry name" value="P-loop containing nucleotide triphosphate hydrolases"/>
    <property type="match status" value="1"/>
</dbReference>
<dbReference type="Gene3D" id="1.20.272.10">
    <property type="match status" value="1"/>
</dbReference>
<evidence type="ECO:0000256" key="3">
    <source>
        <dbReference type="ARBA" id="ARBA00022679"/>
    </source>
</evidence>
<protein>
    <recommendedName>
        <fullName evidence="2">DNA polymerase III subunit delta</fullName>
        <ecNumber evidence="1">2.7.7.7</ecNumber>
    </recommendedName>
</protein>
<name>A0A941F3A7_9BACT</name>
<dbReference type="SUPFAM" id="SSF48019">
    <property type="entry name" value="post-AAA+ oligomerization domain-like"/>
    <property type="match status" value="1"/>
</dbReference>
<evidence type="ECO:0000313" key="11">
    <source>
        <dbReference type="Proteomes" id="UP000679220"/>
    </source>
</evidence>
<evidence type="ECO:0000256" key="4">
    <source>
        <dbReference type="ARBA" id="ARBA00022695"/>
    </source>
</evidence>
<comment type="caution">
    <text evidence="10">The sequence shown here is derived from an EMBL/GenBank/DDBJ whole genome shotgun (WGS) entry which is preliminary data.</text>
</comment>
<dbReference type="Gene3D" id="1.10.8.60">
    <property type="match status" value="1"/>
</dbReference>
<evidence type="ECO:0000256" key="7">
    <source>
        <dbReference type="ARBA" id="ARBA00034754"/>
    </source>
</evidence>
<dbReference type="InterPro" id="IPR008921">
    <property type="entry name" value="DNA_pol3_clamp-load_cplx_C"/>
</dbReference>
<reference evidence="10" key="1">
    <citation type="journal article" date="2018" name="Int. J. Syst. Evol. Microbiol.">
        <title>Carboxylicivirga sediminis sp. nov., isolated from coastal sediment.</title>
        <authorList>
            <person name="Wang F.Q."/>
            <person name="Ren L.H."/>
            <person name="Zou R.J."/>
            <person name="Sun Y.Z."/>
            <person name="Liu X.J."/>
            <person name="Jiang F."/>
            <person name="Liu L.J."/>
        </authorList>
    </citation>
    <scope>NUCLEOTIDE SEQUENCE</scope>
    <source>
        <strain evidence="10">JR1</strain>
    </source>
</reference>
<dbReference type="PANTHER" id="PTHR34388:SF1">
    <property type="entry name" value="DNA POLYMERASE III SUBUNIT DELTA"/>
    <property type="match status" value="1"/>
</dbReference>
<organism evidence="10 11">
    <name type="scientific">Carboxylicivirga sediminis</name>
    <dbReference type="NCBI Taxonomy" id="2006564"/>
    <lineage>
        <taxon>Bacteria</taxon>
        <taxon>Pseudomonadati</taxon>
        <taxon>Bacteroidota</taxon>
        <taxon>Bacteroidia</taxon>
        <taxon>Marinilabiliales</taxon>
        <taxon>Marinilabiliaceae</taxon>
        <taxon>Carboxylicivirga</taxon>
    </lineage>
</organism>
<evidence type="ECO:0000259" key="9">
    <source>
        <dbReference type="Pfam" id="PF06144"/>
    </source>
</evidence>
<dbReference type="Proteomes" id="UP000679220">
    <property type="component" value="Unassembled WGS sequence"/>
</dbReference>
<dbReference type="SUPFAM" id="SSF52540">
    <property type="entry name" value="P-loop containing nucleoside triphosphate hydrolases"/>
    <property type="match status" value="1"/>
</dbReference>
<evidence type="ECO:0000313" key="10">
    <source>
        <dbReference type="EMBL" id="MBR8535961.1"/>
    </source>
</evidence>
<dbReference type="InterPro" id="IPR010372">
    <property type="entry name" value="DNA_pol3_delta_N"/>
</dbReference>
<feature type="domain" description="DNA polymerase III delta N-terminal" evidence="9">
    <location>
        <begin position="19"/>
        <end position="135"/>
    </location>
</feature>
<keyword evidence="3 10" id="KW-0808">Transferase</keyword>
<reference evidence="10" key="2">
    <citation type="submission" date="2021-04" db="EMBL/GenBank/DDBJ databases">
        <authorList>
            <person name="Zhang T."/>
            <person name="Zhang Y."/>
            <person name="Lu D."/>
            <person name="Zuo D."/>
            <person name="Du Z."/>
        </authorList>
    </citation>
    <scope>NUCLEOTIDE SEQUENCE</scope>
    <source>
        <strain evidence="10">JR1</strain>
    </source>
</reference>
<dbReference type="Pfam" id="PF06144">
    <property type="entry name" value="DNA_pol3_delta"/>
    <property type="match status" value="1"/>
</dbReference>
<accession>A0A941F3A7</accession>
<sequence>MTFEQILQELKQKTYRPIYFLMGDEGYFIDEITNYIANNVLTEEEKGFNQAILYGKDVDTTDIIHAARRFPMMSQHQVIIVKEAQNIPKIEDLEVYANNPLMSTILVINYRYKTLDKRKKFYKSVAKNGILFEAKKLYDNQVPQWISTYLQSKGKTIEPKASALLTEFLGSDLSKIAHELDKLELAIGANITQINSAHIEKNIGVSKDYNNFELQKAVLNKDIAKANKIILAFGKNPKAYPIQMTTVTLFGYFQKLLAYYYLPDKSKNAVAAALKINPFFVADYTTGARHYPARKVVQIISLIREYDMKSKGFGSATTESGELLKELIFKIMN</sequence>
<keyword evidence="5" id="KW-0235">DNA replication</keyword>
<dbReference type="GO" id="GO:0006261">
    <property type="term" value="P:DNA-templated DNA replication"/>
    <property type="evidence" value="ECO:0007669"/>
    <property type="project" value="TreeGrafter"/>
</dbReference>
<dbReference type="AlphaFoldDB" id="A0A941F3A7"/>
<dbReference type="EMBL" id="JAGTAR010000014">
    <property type="protein sequence ID" value="MBR8535961.1"/>
    <property type="molecule type" value="Genomic_DNA"/>
</dbReference>
<comment type="similarity">
    <text evidence="7">Belongs to the DNA polymerase HolA subunit family.</text>
</comment>
<keyword evidence="4 10" id="KW-0548">Nucleotidyltransferase</keyword>
<keyword evidence="11" id="KW-1185">Reference proteome</keyword>
<evidence type="ECO:0000256" key="6">
    <source>
        <dbReference type="ARBA" id="ARBA00022932"/>
    </source>
</evidence>
<dbReference type="EC" id="2.7.7.7" evidence="1"/>
<evidence type="ECO:0000256" key="2">
    <source>
        <dbReference type="ARBA" id="ARBA00017703"/>
    </source>
</evidence>
<evidence type="ECO:0000256" key="1">
    <source>
        <dbReference type="ARBA" id="ARBA00012417"/>
    </source>
</evidence>
<gene>
    <name evidence="10" type="primary">holA</name>
    <name evidence="10" type="ORF">KDU71_10365</name>
</gene>
<dbReference type="GO" id="GO:0003677">
    <property type="term" value="F:DNA binding"/>
    <property type="evidence" value="ECO:0007669"/>
    <property type="project" value="InterPro"/>
</dbReference>
<dbReference type="InterPro" id="IPR027417">
    <property type="entry name" value="P-loop_NTPase"/>
</dbReference>
<evidence type="ECO:0000256" key="8">
    <source>
        <dbReference type="ARBA" id="ARBA00049244"/>
    </source>
</evidence>
<dbReference type="GO" id="GO:0009360">
    <property type="term" value="C:DNA polymerase III complex"/>
    <property type="evidence" value="ECO:0007669"/>
    <property type="project" value="InterPro"/>
</dbReference>
<comment type="catalytic activity">
    <reaction evidence="8">
        <text>DNA(n) + a 2'-deoxyribonucleoside 5'-triphosphate = DNA(n+1) + diphosphate</text>
        <dbReference type="Rhea" id="RHEA:22508"/>
        <dbReference type="Rhea" id="RHEA-COMP:17339"/>
        <dbReference type="Rhea" id="RHEA-COMP:17340"/>
        <dbReference type="ChEBI" id="CHEBI:33019"/>
        <dbReference type="ChEBI" id="CHEBI:61560"/>
        <dbReference type="ChEBI" id="CHEBI:173112"/>
        <dbReference type="EC" id="2.7.7.7"/>
    </reaction>
</comment>
<dbReference type="GO" id="GO:0003887">
    <property type="term" value="F:DNA-directed DNA polymerase activity"/>
    <property type="evidence" value="ECO:0007669"/>
    <property type="project" value="UniProtKB-KW"/>
</dbReference>
<proteinExistence type="inferred from homology"/>
<dbReference type="NCBIfam" id="TIGR01128">
    <property type="entry name" value="holA"/>
    <property type="match status" value="1"/>
</dbReference>
<dbReference type="RefSeq" id="WP_212190505.1">
    <property type="nucleotide sequence ID" value="NZ_JAGTAR010000014.1"/>
</dbReference>
<keyword evidence="6" id="KW-0239">DNA-directed DNA polymerase</keyword>
<evidence type="ECO:0000256" key="5">
    <source>
        <dbReference type="ARBA" id="ARBA00022705"/>
    </source>
</evidence>